<dbReference type="Proteomes" id="UP001175227">
    <property type="component" value="Unassembled WGS sequence"/>
</dbReference>
<protein>
    <submittedName>
        <fullName evidence="1">Uncharacterized protein</fullName>
    </submittedName>
</protein>
<sequence length="160" mass="18387">MFAIILRFPSFTFHLPEFEDGRERACLLNFGGSFFIRTSSNCQHFRQRLRYTQRSQAWTLIVHISGLLQSSCVIKYSQNISSSSQSFYYLSSTRKTSPRRPICCLDLTMAIHNKPPDRPRALFVQLRPRSLIKGAHRSLIPSSLLPSPSHSQRHAILHAN</sequence>
<evidence type="ECO:0000313" key="2">
    <source>
        <dbReference type="Proteomes" id="UP001175227"/>
    </source>
</evidence>
<evidence type="ECO:0000313" key="1">
    <source>
        <dbReference type="EMBL" id="KAK0487797.1"/>
    </source>
</evidence>
<name>A0AA39UFZ5_9AGAR</name>
<accession>A0AA39UFZ5</accession>
<dbReference type="AlphaFoldDB" id="A0AA39UFZ5"/>
<organism evidence="1 2">
    <name type="scientific">Armillaria novae-zelandiae</name>
    <dbReference type="NCBI Taxonomy" id="153914"/>
    <lineage>
        <taxon>Eukaryota</taxon>
        <taxon>Fungi</taxon>
        <taxon>Dikarya</taxon>
        <taxon>Basidiomycota</taxon>
        <taxon>Agaricomycotina</taxon>
        <taxon>Agaricomycetes</taxon>
        <taxon>Agaricomycetidae</taxon>
        <taxon>Agaricales</taxon>
        <taxon>Marasmiineae</taxon>
        <taxon>Physalacriaceae</taxon>
        <taxon>Armillaria</taxon>
    </lineage>
</organism>
<reference evidence="1" key="1">
    <citation type="submission" date="2023-06" db="EMBL/GenBank/DDBJ databases">
        <authorList>
            <consortium name="Lawrence Berkeley National Laboratory"/>
            <person name="Ahrendt S."/>
            <person name="Sahu N."/>
            <person name="Indic B."/>
            <person name="Wong-Bajracharya J."/>
            <person name="Merenyi Z."/>
            <person name="Ke H.-M."/>
            <person name="Monk M."/>
            <person name="Kocsube S."/>
            <person name="Drula E."/>
            <person name="Lipzen A."/>
            <person name="Balint B."/>
            <person name="Henrissat B."/>
            <person name="Andreopoulos B."/>
            <person name="Martin F.M."/>
            <person name="Harder C.B."/>
            <person name="Rigling D."/>
            <person name="Ford K.L."/>
            <person name="Foster G.D."/>
            <person name="Pangilinan J."/>
            <person name="Papanicolaou A."/>
            <person name="Barry K."/>
            <person name="LaButti K."/>
            <person name="Viragh M."/>
            <person name="Koriabine M."/>
            <person name="Yan M."/>
            <person name="Riley R."/>
            <person name="Champramary S."/>
            <person name="Plett K.L."/>
            <person name="Tsai I.J."/>
            <person name="Slot J."/>
            <person name="Sipos G."/>
            <person name="Plett J."/>
            <person name="Nagy L.G."/>
            <person name="Grigoriev I.V."/>
        </authorList>
    </citation>
    <scope>NUCLEOTIDE SEQUENCE</scope>
    <source>
        <strain evidence="1">ICMP 16352</strain>
    </source>
</reference>
<dbReference type="EMBL" id="JAUEPR010000003">
    <property type="protein sequence ID" value="KAK0487797.1"/>
    <property type="molecule type" value="Genomic_DNA"/>
</dbReference>
<proteinExistence type="predicted"/>
<gene>
    <name evidence="1" type="ORF">IW261DRAFT_641664</name>
</gene>
<comment type="caution">
    <text evidence="1">The sequence shown here is derived from an EMBL/GenBank/DDBJ whole genome shotgun (WGS) entry which is preliminary data.</text>
</comment>
<keyword evidence="2" id="KW-1185">Reference proteome</keyword>